<evidence type="ECO:0000256" key="2">
    <source>
        <dbReference type="ARBA" id="ARBA00004286"/>
    </source>
</evidence>
<dbReference type="InterPro" id="IPR002119">
    <property type="entry name" value="Histone_H2A"/>
</dbReference>
<dbReference type="GO" id="GO:0046982">
    <property type="term" value="F:protein heterodimerization activity"/>
    <property type="evidence" value="ECO:0007669"/>
    <property type="project" value="InterPro"/>
</dbReference>
<evidence type="ECO:0000256" key="4">
    <source>
        <dbReference type="ARBA" id="ARBA00022454"/>
    </source>
</evidence>
<dbReference type="GO" id="GO:0000786">
    <property type="term" value="C:nucleosome"/>
    <property type="evidence" value="ECO:0007669"/>
    <property type="project" value="InterPro"/>
</dbReference>
<evidence type="ECO:0000313" key="8">
    <source>
        <dbReference type="Proteomes" id="UP000694421"/>
    </source>
</evidence>
<dbReference type="Ensembl" id="ENSSMRT00000034252.1">
    <property type="protein sequence ID" value="ENSSMRP00000029348.1"/>
    <property type="gene ID" value="ENSSMRG00000022570.1"/>
</dbReference>
<dbReference type="SUPFAM" id="SSF47113">
    <property type="entry name" value="Histone-fold"/>
    <property type="match status" value="1"/>
</dbReference>
<organism evidence="7 8">
    <name type="scientific">Salvator merianae</name>
    <name type="common">Argentine black and white tegu</name>
    <name type="synonym">Tupinambis merianae</name>
    <dbReference type="NCBI Taxonomy" id="96440"/>
    <lineage>
        <taxon>Eukaryota</taxon>
        <taxon>Metazoa</taxon>
        <taxon>Chordata</taxon>
        <taxon>Craniata</taxon>
        <taxon>Vertebrata</taxon>
        <taxon>Euteleostomi</taxon>
        <taxon>Lepidosauria</taxon>
        <taxon>Squamata</taxon>
        <taxon>Bifurcata</taxon>
        <taxon>Unidentata</taxon>
        <taxon>Episquamata</taxon>
        <taxon>Laterata</taxon>
        <taxon>Teiioidea</taxon>
        <taxon>Teiidae</taxon>
        <taxon>Salvator</taxon>
    </lineage>
</organism>
<dbReference type="GO" id="GO:0003677">
    <property type="term" value="F:DNA binding"/>
    <property type="evidence" value="ECO:0007669"/>
    <property type="project" value="InterPro"/>
</dbReference>
<evidence type="ECO:0000256" key="1">
    <source>
        <dbReference type="ARBA" id="ARBA00004123"/>
    </source>
</evidence>
<comment type="subcellular location">
    <subcellularLocation>
        <location evidence="2">Chromosome</location>
    </subcellularLocation>
    <subcellularLocation>
        <location evidence="1">Nucleus</location>
    </subcellularLocation>
</comment>
<keyword evidence="5" id="KW-0007">Acetylation</keyword>
<evidence type="ECO:0000256" key="5">
    <source>
        <dbReference type="ARBA" id="ARBA00022990"/>
    </source>
</evidence>
<keyword evidence="6" id="KW-0539">Nucleus</keyword>
<dbReference type="SMART" id="SM00414">
    <property type="entry name" value="H2A"/>
    <property type="match status" value="1"/>
</dbReference>
<evidence type="ECO:0000256" key="6">
    <source>
        <dbReference type="ARBA" id="ARBA00023242"/>
    </source>
</evidence>
<dbReference type="GO" id="GO:0030527">
    <property type="term" value="F:structural constituent of chromatin"/>
    <property type="evidence" value="ECO:0007669"/>
    <property type="project" value="InterPro"/>
</dbReference>
<evidence type="ECO:0000313" key="7">
    <source>
        <dbReference type="Ensembl" id="ENSSMRP00000029348.1"/>
    </source>
</evidence>
<reference evidence="7" key="1">
    <citation type="submission" date="2025-08" db="UniProtKB">
        <authorList>
            <consortium name="Ensembl"/>
        </authorList>
    </citation>
    <scope>IDENTIFICATION</scope>
</reference>
<dbReference type="GeneTree" id="ENSGT00900000140979"/>
<dbReference type="PROSITE" id="PS00046">
    <property type="entry name" value="HISTONE_H2A"/>
    <property type="match status" value="1"/>
</dbReference>
<dbReference type="GO" id="GO:0005634">
    <property type="term" value="C:nucleus"/>
    <property type="evidence" value="ECO:0007669"/>
    <property type="project" value="UniProtKB-SubCell"/>
</dbReference>
<dbReference type="PANTHER" id="PTHR23430">
    <property type="entry name" value="HISTONE H2A"/>
    <property type="match status" value="1"/>
</dbReference>
<accession>A0A8D0EDT3</accession>
<evidence type="ECO:0000256" key="3">
    <source>
        <dbReference type="ARBA" id="ARBA00010691"/>
    </source>
</evidence>
<dbReference type="AlphaFoldDB" id="A0A8D0EDT3"/>
<evidence type="ECO:0008006" key="9">
    <source>
        <dbReference type="Google" id="ProtNLM"/>
    </source>
</evidence>
<proteinExistence type="inferred from homology"/>
<sequence length="87" mass="9203">MAEGKAGKDSGKTKTVPCSQQAGLQFPVLELTGYASKDLKVKQIMLRHLQLAIRGNKEVSSLTIVGGGVIPCTHKSIIGKKGQLNTV</sequence>
<dbReference type="Proteomes" id="UP000694421">
    <property type="component" value="Unplaced"/>
</dbReference>
<dbReference type="InterPro" id="IPR032458">
    <property type="entry name" value="Histone_H2A_CS"/>
</dbReference>
<protein>
    <recommendedName>
        <fullName evidence="9">Histone H2A C-terminal domain-containing protein</fullName>
    </recommendedName>
</protein>
<keyword evidence="8" id="KW-1185">Reference proteome</keyword>
<keyword evidence="4" id="KW-0158">Chromosome</keyword>
<dbReference type="Gene3D" id="1.10.20.10">
    <property type="entry name" value="Histone, subunit A"/>
    <property type="match status" value="1"/>
</dbReference>
<dbReference type="InterPro" id="IPR009072">
    <property type="entry name" value="Histone-fold"/>
</dbReference>
<comment type="similarity">
    <text evidence="3">Belongs to the histone H2A family.</text>
</comment>
<name>A0A8D0EDT3_SALMN</name>
<reference evidence="7" key="2">
    <citation type="submission" date="2025-09" db="UniProtKB">
        <authorList>
            <consortium name="Ensembl"/>
        </authorList>
    </citation>
    <scope>IDENTIFICATION</scope>
</reference>